<evidence type="ECO:0008006" key="6">
    <source>
        <dbReference type="Google" id="ProtNLM"/>
    </source>
</evidence>
<dbReference type="InterPro" id="IPR036663">
    <property type="entry name" value="Fumarylacetoacetase_C_sf"/>
</dbReference>
<evidence type="ECO:0000259" key="2">
    <source>
        <dbReference type="Pfam" id="PF01557"/>
    </source>
</evidence>
<dbReference type="Proteomes" id="UP001500945">
    <property type="component" value="Unassembled WGS sequence"/>
</dbReference>
<feature type="domain" description="Rv2993c-like N-terminal" evidence="3">
    <location>
        <begin position="100"/>
        <end position="152"/>
    </location>
</feature>
<dbReference type="PANTHER" id="PTHR11820:SF7">
    <property type="entry name" value="ACYLPYRUVASE FAHD1, MITOCHONDRIAL"/>
    <property type="match status" value="1"/>
</dbReference>
<dbReference type="Gene3D" id="2.30.30.370">
    <property type="entry name" value="FAH"/>
    <property type="match status" value="1"/>
</dbReference>
<comment type="caution">
    <text evidence="4">The sequence shown here is derived from an EMBL/GenBank/DDBJ whole genome shotgun (WGS) entry which is preliminary data.</text>
</comment>
<sequence>MPALPTTQESLELVAERAVAEQLQVVRGLLELASTAPAAEVVTLPEPWVWTRDPTHVVAALMGGRDPVDLTPVRRSGCTARRRAGSRRARADPARTLAPMRIARFTTGDDPAYGLVDGAGEKIAEITGDPLYQRIELTGAVHDVDDVRLLAPVIPRSKVIGIGRNYADHAAEMGGEAPATPLMFLVPNTAVVGPGDPVVMPPQTREVGFEGELAVVIGRLCKDVGAQHALGFVFGYTVANDVTARDLQRTDGQWARAKGFDTFCPLGPWIETDLDPAAQRIVTRVDGEVVQDGSTADMVHDTATLVAFASAAFTLLPGDVILTGTPAGVGLVDAGQRVEVEVDGIGVLSNPFVRH</sequence>
<reference evidence="5" key="1">
    <citation type="journal article" date="2019" name="Int. J. Syst. Evol. Microbiol.">
        <title>The Global Catalogue of Microorganisms (GCM) 10K type strain sequencing project: providing services to taxonomists for standard genome sequencing and annotation.</title>
        <authorList>
            <consortium name="The Broad Institute Genomics Platform"/>
            <consortium name="The Broad Institute Genome Sequencing Center for Infectious Disease"/>
            <person name="Wu L."/>
            <person name="Ma J."/>
        </authorList>
    </citation>
    <scope>NUCLEOTIDE SEQUENCE [LARGE SCALE GENOMIC DNA]</scope>
    <source>
        <strain evidence="5">JCM 17809</strain>
    </source>
</reference>
<dbReference type="PANTHER" id="PTHR11820">
    <property type="entry name" value="ACYLPYRUVASE"/>
    <property type="match status" value="1"/>
</dbReference>
<organism evidence="4 5">
    <name type="scientific">Fodinibacter luteus</name>
    <dbReference type="NCBI Taxonomy" id="552064"/>
    <lineage>
        <taxon>Bacteria</taxon>
        <taxon>Bacillati</taxon>
        <taxon>Actinomycetota</taxon>
        <taxon>Actinomycetes</taxon>
        <taxon>Micrococcales</taxon>
        <taxon>Intrasporangiaceae</taxon>
        <taxon>Fodinibacter (ex Wang et al. 2009)</taxon>
    </lineage>
</organism>
<feature type="domain" description="Fumarylacetoacetase-like C-terminal" evidence="2">
    <location>
        <begin position="158"/>
        <end position="352"/>
    </location>
</feature>
<dbReference type="InterPro" id="IPR018833">
    <property type="entry name" value="Rv2993c-like_N"/>
</dbReference>
<proteinExistence type="predicted"/>
<dbReference type="Pfam" id="PF01557">
    <property type="entry name" value="FAA_hydrolase"/>
    <property type="match status" value="1"/>
</dbReference>
<keyword evidence="1" id="KW-0479">Metal-binding</keyword>
<dbReference type="EMBL" id="BAABGM010000007">
    <property type="protein sequence ID" value="GAA4400987.1"/>
    <property type="molecule type" value="Genomic_DNA"/>
</dbReference>
<evidence type="ECO:0000313" key="4">
    <source>
        <dbReference type="EMBL" id="GAA4400987.1"/>
    </source>
</evidence>
<evidence type="ECO:0000313" key="5">
    <source>
        <dbReference type="Proteomes" id="UP001500945"/>
    </source>
</evidence>
<keyword evidence="5" id="KW-1185">Reference proteome</keyword>
<dbReference type="SUPFAM" id="SSF56529">
    <property type="entry name" value="FAH"/>
    <property type="match status" value="1"/>
</dbReference>
<accession>A0ABP8K7H7</accession>
<gene>
    <name evidence="4" type="ORF">GCM10023168_10150</name>
</gene>
<dbReference type="InterPro" id="IPR011234">
    <property type="entry name" value="Fumarylacetoacetase-like_C"/>
</dbReference>
<protein>
    <recommendedName>
        <fullName evidence="6">2-keto-4-pentenoate hydratase/2-oxohepta-3-ene-1,7-dioic acid hydratase in catechol pathway</fullName>
    </recommendedName>
</protein>
<evidence type="ECO:0000259" key="3">
    <source>
        <dbReference type="Pfam" id="PF10370"/>
    </source>
</evidence>
<name>A0ABP8K7H7_9MICO</name>
<dbReference type="Gene3D" id="3.90.850.10">
    <property type="entry name" value="Fumarylacetoacetase-like, C-terminal domain"/>
    <property type="match status" value="1"/>
</dbReference>
<evidence type="ECO:0000256" key="1">
    <source>
        <dbReference type="ARBA" id="ARBA00022723"/>
    </source>
</evidence>
<dbReference type="Pfam" id="PF10370">
    <property type="entry name" value="Rv2993c-like_N"/>
    <property type="match status" value="1"/>
</dbReference>